<dbReference type="InterPro" id="IPR002104">
    <property type="entry name" value="Integrase_catalytic"/>
</dbReference>
<reference evidence="8" key="1">
    <citation type="submission" date="2017-06" db="EMBL/GenBank/DDBJ databases">
        <title>Whole genome sequence of Laribacter hongkongensis LHGZ1.</title>
        <authorList>
            <person name="Chen D."/>
            <person name="Wu H."/>
            <person name="Chen J."/>
        </authorList>
    </citation>
    <scope>NUCLEOTIDE SEQUENCE [LARGE SCALE GENOMIC DNA]</scope>
    <source>
        <strain evidence="8">LHGZ1</strain>
    </source>
</reference>
<dbReference type="PANTHER" id="PTHR30629:SF6">
    <property type="entry name" value="PROPHAGE INTEGRASE INTA-RELATED"/>
    <property type="match status" value="1"/>
</dbReference>
<dbReference type="Pfam" id="PF13356">
    <property type="entry name" value="Arm-DNA-bind_3"/>
    <property type="match status" value="1"/>
</dbReference>
<dbReference type="PANTHER" id="PTHR30629">
    <property type="entry name" value="PROPHAGE INTEGRASE"/>
    <property type="match status" value="1"/>
</dbReference>
<feature type="compositionally biased region" description="Basic and acidic residues" evidence="5">
    <location>
        <begin position="7"/>
        <end position="19"/>
    </location>
</feature>
<dbReference type="Gene3D" id="1.10.443.10">
    <property type="entry name" value="Intergrase catalytic core"/>
    <property type="match status" value="1"/>
</dbReference>
<dbReference type="InterPro" id="IPR013762">
    <property type="entry name" value="Integrase-like_cat_sf"/>
</dbReference>
<evidence type="ECO:0000313" key="7">
    <source>
        <dbReference type="EMBL" id="ASJ24105.1"/>
    </source>
</evidence>
<accession>A0A248LHV4</accession>
<gene>
    <name evidence="7" type="ORF">LHGZ1_1274</name>
</gene>
<dbReference type="InterPro" id="IPR025166">
    <property type="entry name" value="Integrase_DNA_bind_dom"/>
</dbReference>
<sequence>MPVLTDAKARSLKPADKPVAHGGVKGLTLHPSTTKGRGKWVFRFVSPVTGKRRNAGVGSYPEVGVAEAARLAQDMREQLNAGIDPLQAREEEKAGSPAPSGPTFESAARAVHRDLLPGWKNAKHGKQWMTTLEQYAFPVLANVTLDRITPALVADCLRPVWLEIPETASRVKQRLHAVMAWGWAHGHCAANPVDVVGFLLPQQPGKAVRTEHQPAMPWRDIPAFVAEHLAGAARFDTTRAMLEFLILTAARSGEVRGMTWNEVDFDASVWTVPADRMKARLPHRVPLSDRAVEILRSQEGLHEELVFPSPRAQTILSDMVLTSFLRRVNAASSTPGRVATAHGFRSSFRDWCSEQGYPRDLAERALAHTVANKVEAAYHRTDLLEQRREMMAVWSRFISGENHGRPCQLMPGSS</sequence>
<evidence type="ECO:0000256" key="1">
    <source>
        <dbReference type="ARBA" id="ARBA00008857"/>
    </source>
</evidence>
<evidence type="ECO:0000256" key="4">
    <source>
        <dbReference type="ARBA" id="ARBA00023172"/>
    </source>
</evidence>
<evidence type="ECO:0000313" key="8">
    <source>
        <dbReference type="Proteomes" id="UP000197424"/>
    </source>
</evidence>
<dbReference type="OrthoDB" id="9775880at2"/>
<dbReference type="Proteomes" id="UP000197424">
    <property type="component" value="Chromosome"/>
</dbReference>
<dbReference type="InterPro" id="IPR053876">
    <property type="entry name" value="Phage_int_M"/>
</dbReference>
<proteinExistence type="inferred from homology"/>
<protein>
    <submittedName>
        <fullName evidence="7">Integrase</fullName>
    </submittedName>
</protein>
<dbReference type="EMBL" id="CP022115">
    <property type="protein sequence ID" value="ASJ24105.1"/>
    <property type="molecule type" value="Genomic_DNA"/>
</dbReference>
<organism evidence="7 8">
    <name type="scientific">Laribacter hongkongensis</name>
    <dbReference type="NCBI Taxonomy" id="168471"/>
    <lineage>
        <taxon>Bacteria</taxon>
        <taxon>Pseudomonadati</taxon>
        <taxon>Pseudomonadota</taxon>
        <taxon>Betaproteobacteria</taxon>
        <taxon>Neisseriales</taxon>
        <taxon>Aquaspirillaceae</taxon>
        <taxon>Laribacter</taxon>
    </lineage>
</organism>
<dbReference type="CDD" id="cd00801">
    <property type="entry name" value="INT_P4_C"/>
    <property type="match status" value="1"/>
</dbReference>
<comment type="similarity">
    <text evidence="1">Belongs to the 'phage' integrase family.</text>
</comment>
<dbReference type="GO" id="GO:0006310">
    <property type="term" value="P:DNA recombination"/>
    <property type="evidence" value="ECO:0007669"/>
    <property type="project" value="UniProtKB-KW"/>
</dbReference>
<dbReference type="Gene3D" id="1.10.150.130">
    <property type="match status" value="1"/>
</dbReference>
<dbReference type="AlphaFoldDB" id="A0A248LHV4"/>
<dbReference type="GO" id="GO:0003677">
    <property type="term" value="F:DNA binding"/>
    <property type="evidence" value="ECO:0007669"/>
    <property type="project" value="UniProtKB-KW"/>
</dbReference>
<dbReference type="RefSeq" id="WP_088860514.1">
    <property type="nucleotide sequence ID" value="NZ_CP022115.1"/>
</dbReference>
<dbReference type="SUPFAM" id="SSF56349">
    <property type="entry name" value="DNA breaking-rejoining enzymes"/>
    <property type="match status" value="1"/>
</dbReference>
<feature type="domain" description="Tyr recombinase" evidence="6">
    <location>
        <begin position="211"/>
        <end position="391"/>
    </location>
</feature>
<name>A0A248LHV4_9NEIS</name>
<dbReference type="InterPro" id="IPR011010">
    <property type="entry name" value="DNA_brk_join_enz"/>
</dbReference>
<dbReference type="Pfam" id="PF00589">
    <property type="entry name" value="Phage_integrase"/>
    <property type="match status" value="1"/>
</dbReference>
<dbReference type="InterPro" id="IPR010998">
    <property type="entry name" value="Integrase_recombinase_N"/>
</dbReference>
<dbReference type="Pfam" id="PF22022">
    <property type="entry name" value="Phage_int_M"/>
    <property type="match status" value="1"/>
</dbReference>
<evidence type="ECO:0000259" key="6">
    <source>
        <dbReference type="PROSITE" id="PS51898"/>
    </source>
</evidence>
<keyword evidence="4" id="KW-0233">DNA recombination</keyword>
<feature type="region of interest" description="Disordered" evidence="5">
    <location>
        <begin position="1"/>
        <end position="31"/>
    </location>
</feature>
<dbReference type="GO" id="GO:0015074">
    <property type="term" value="P:DNA integration"/>
    <property type="evidence" value="ECO:0007669"/>
    <property type="project" value="UniProtKB-KW"/>
</dbReference>
<dbReference type="Gene3D" id="3.30.160.390">
    <property type="entry name" value="Integrase, DNA-binding domain"/>
    <property type="match status" value="1"/>
</dbReference>
<keyword evidence="3" id="KW-0238">DNA-binding</keyword>
<evidence type="ECO:0000256" key="3">
    <source>
        <dbReference type="ARBA" id="ARBA00023125"/>
    </source>
</evidence>
<dbReference type="PROSITE" id="PS51898">
    <property type="entry name" value="TYR_RECOMBINASE"/>
    <property type="match status" value="1"/>
</dbReference>
<dbReference type="InterPro" id="IPR050808">
    <property type="entry name" value="Phage_Integrase"/>
</dbReference>
<evidence type="ECO:0000256" key="5">
    <source>
        <dbReference type="SAM" id="MobiDB-lite"/>
    </source>
</evidence>
<keyword evidence="2" id="KW-0229">DNA integration</keyword>
<dbReference type="InterPro" id="IPR038488">
    <property type="entry name" value="Integrase_DNA-bd_sf"/>
</dbReference>
<evidence type="ECO:0000256" key="2">
    <source>
        <dbReference type="ARBA" id="ARBA00022908"/>
    </source>
</evidence>